<evidence type="ECO:0000313" key="2">
    <source>
        <dbReference type="Proteomes" id="UP000028012"/>
    </source>
</evidence>
<dbReference type="AlphaFoldDB" id="A0A098Q1P5"/>
<name>A0A098Q1P5_9XANT</name>
<reference evidence="1 2" key="1">
    <citation type="submission" date="2014-09" db="EMBL/GenBank/DDBJ databases">
        <title>A draft genome sequence for Xanthomonas axonopodis pv. vasculorum NCPPB 900.</title>
        <authorList>
            <person name="Harrison J."/>
            <person name="Studholme D.J."/>
        </authorList>
    </citation>
    <scope>NUCLEOTIDE SEQUENCE [LARGE SCALE GENOMIC DNA]</scope>
    <source>
        <strain evidence="1 2">NCPPB 900</strain>
    </source>
</reference>
<accession>A0A098Q1P5</accession>
<dbReference type="HOGENOM" id="CLU_2866715_0_0_6"/>
<sequence length="64" mass="6900">MNMIFGGTRLAVVNGSVGNVIPAFAGSDSSVVSMENMGTRIAFRIASRRRRNELFGMFMVSLTA</sequence>
<organism evidence="1 2">
    <name type="scientific">Xanthomonas axonopodis pv. vasculorum</name>
    <dbReference type="NCBI Taxonomy" id="325777"/>
    <lineage>
        <taxon>Bacteria</taxon>
        <taxon>Pseudomonadati</taxon>
        <taxon>Pseudomonadota</taxon>
        <taxon>Gammaproteobacteria</taxon>
        <taxon>Lysobacterales</taxon>
        <taxon>Lysobacteraceae</taxon>
        <taxon>Xanthomonas</taxon>
    </lineage>
</organism>
<dbReference type="Proteomes" id="UP000028012">
    <property type="component" value="Unassembled WGS sequence"/>
</dbReference>
<comment type="caution">
    <text evidence="1">The sequence shown here is derived from an EMBL/GenBank/DDBJ whole genome shotgun (WGS) entry which is preliminary data.</text>
</comment>
<gene>
    <name evidence="1" type="ORF">GW15_0211585</name>
</gene>
<evidence type="ECO:0000313" key="1">
    <source>
        <dbReference type="EMBL" id="KGE51857.1"/>
    </source>
</evidence>
<dbReference type="EMBL" id="JPHD02000084">
    <property type="protein sequence ID" value="KGE51857.1"/>
    <property type="molecule type" value="Genomic_DNA"/>
</dbReference>
<proteinExistence type="predicted"/>
<protein>
    <submittedName>
        <fullName evidence="1">Uncharacterized protein</fullName>
    </submittedName>
</protein>